<dbReference type="Proteomes" id="UP001206128">
    <property type="component" value="Unassembled WGS sequence"/>
</dbReference>
<dbReference type="AlphaFoldDB" id="A0AAE3KIH6"/>
<dbReference type="SUPFAM" id="SSF53335">
    <property type="entry name" value="S-adenosyl-L-methionine-dependent methyltransferases"/>
    <property type="match status" value="1"/>
</dbReference>
<evidence type="ECO:0000313" key="1">
    <source>
        <dbReference type="EMBL" id="MCP2167992.1"/>
    </source>
</evidence>
<dbReference type="Pfam" id="PF04672">
    <property type="entry name" value="Methyltransf_19"/>
    <property type="match status" value="1"/>
</dbReference>
<evidence type="ECO:0000313" key="2">
    <source>
        <dbReference type="Proteomes" id="UP001206128"/>
    </source>
</evidence>
<gene>
    <name evidence="1" type="ORF">LX83_004866</name>
</gene>
<accession>A0AAE3KIH6</accession>
<proteinExistence type="predicted"/>
<keyword evidence="1" id="KW-0489">Methyltransferase</keyword>
<dbReference type="InterPro" id="IPR006764">
    <property type="entry name" value="SAM_dep_MeTrfase_SAV2177_type"/>
</dbReference>
<dbReference type="InterPro" id="IPR029063">
    <property type="entry name" value="SAM-dependent_MTases_sf"/>
</dbReference>
<sequence length="271" mass="29540">MQDSLNWVPSNVDVERPNEARLYDYFLGGAHNFAVDRRVGEWMAGFFPSAEICRHTRAFLRRAVRLCLAAGIRQFLDLGSGLPTAGNVHQVAREVDQAARVVYVDRDPVTVAHARAMLKADEHTAVVRADLRDHRGVLHAPETRRLLDFTQPVAVLLVGVLHYLSDADDPDGVIAGYRAVMAPGSMLVLAHLDGPASVPEAVAPLAELARQNITTAITPRCPIQITRLMRGLELLEPGVVAAARWRTDQDDWPAAGAAPFVCHVAVGRKGS</sequence>
<organism evidence="1 2">
    <name type="scientific">Goodfellowiella coeruleoviolacea</name>
    <dbReference type="NCBI Taxonomy" id="334858"/>
    <lineage>
        <taxon>Bacteria</taxon>
        <taxon>Bacillati</taxon>
        <taxon>Actinomycetota</taxon>
        <taxon>Actinomycetes</taxon>
        <taxon>Pseudonocardiales</taxon>
        <taxon>Pseudonocardiaceae</taxon>
        <taxon>Goodfellowiella</taxon>
    </lineage>
</organism>
<dbReference type="Gene3D" id="3.40.50.150">
    <property type="entry name" value="Vaccinia Virus protein VP39"/>
    <property type="match status" value="1"/>
</dbReference>
<dbReference type="EMBL" id="JAMTCK010000012">
    <property type="protein sequence ID" value="MCP2167992.1"/>
    <property type="molecule type" value="Genomic_DNA"/>
</dbReference>
<name>A0AAE3KIH6_9PSEU</name>
<comment type="caution">
    <text evidence="1">The sequence shown here is derived from an EMBL/GenBank/DDBJ whole genome shotgun (WGS) entry which is preliminary data.</text>
</comment>
<keyword evidence="1" id="KW-0808">Transferase</keyword>
<protein>
    <submittedName>
        <fullName evidence="1">S-adenosyl methyltransferase</fullName>
    </submittedName>
</protein>
<keyword evidence="2" id="KW-1185">Reference proteome</keyword>
<reference evidence="1" key="1">
    <citation type="submission" date="2022-06" db="EMBL/GenBank/DDBJ databases">
        <title>Genomic Encyclopedia of Archaeal and Bacterial Type Strains, Phase II (KMG-II): from individual species to whole genera.</title>
        <authorList>
            <person name="Goeker M."/>
        </authorList>
    </citation>
    <scope>NUCLEOTIDE SEQUENCE</scope>
    <source>
        <strain evidence="1">DSM 43935</strain>
    </source>
</reference>
<dbReference type="GO" id="GO:0008168">
    <property type="term" value="F:methyltransferase activity"/>
    <property type="evidence" value="ECO:0007669"/>
    <property type="project" value="UniProtKB-KW"/>
</dbReference>
<dbReference type="RefSeq" id="WP_253775417.1">
    <property type="nucleotide sequence ID" value="NZ_JAMTCK010000012.1"/>
</dbReference>
<dbReference type="GO" id="GO:0032259">
    <property type="term" value="P:methylation"/>
    <property type="evidence" value="ECO:0007669"/>
    <property type="project" value="UniProtKB-KW"/>
</dbReference>
<dbReference type="PIRSF" id="PIRSF017393">
    <property type="entry name" value="MTase_SAV2177"/>
    <property type="match status" value="1"/>
</dbReference>